<dbReference type="SUPFAM" id="SSF53474">
    <property type="entry name" value="alpha/beta-Hydrolases"/>
    <property type="match status" value="1"/>
</dbReference>
<organism evidence="2 3">
    <name type="scientific">Kinneretia aquatilis</name>
    <dbReference type="NCBI Taxonomy" id="2070761"/>
    <lineage>
        <taxon>Bacteria</taxon>
        <taxon>Pseudomonadati</taxon>
        <taxon>Pseudomonadota</taxon>
        <taxon>Betaproteobacteria</taxon>
        <taxon>Burkholderiales</taxon>
        <taxon>Sphaerotilaceae</taxon>
        <taxon>Roseateles</taxon>
    </lineage>
</organism>
<accession>A0A2N8KYP2</accession>
<dbReference type="Gene3D" id="3.40.50.1820">
    <property type="entry name" value="alpha/beta hydrolase"/>
    <property type="match status" value="1"/>
</dbReference>
<evidence type="ECO:0000313" key="3">
    <source>
        <dbReference type="Proteomes" id="UP000235916"/>
    </source>
</evidence>
<reference evidence="2 3" key="1">
    <citation type="submission" date="2018-01" db="EMBL/GenBank/DDBJ databases">
        <title>Draft genome sequence of Paucibacter aquatile CR182 isolated from freshwater of the Nakdong River.</title>
        <authorList>
            <person name="Choi A."/>
            <person name="Chung E.J."/>
        </authorList>
    </citation>
    <scope>NUCLEOTIDE SEQUENCE [LARGE SCALE GENOMIC DNA]</scope>
    <source>
        <strain evidence="2 3">CR182</strain>
    </source>
</reference>
<dbReference type="InterPro" id="IPR050471">
    <property type="entry name" value="AB_hydrolase"/>
</dbReference>
<gene>
    <name evidence="2" type="ORF">C1O66_14285</name>
</gene>
<evidence type="ECO:0000259" key="1">
    <source>
        <dbReference type="Pfam" id="PF00561"/>
    </source>
</evidence>
<dbReference type="PANTHER" id="PTHR43433">
    <property type="entry name" value="HYDROLASE, ALPHA/BETA FOLD FAMILY PROTEIN"/>
    <property type="match status" value="1"/>
</dbReference>
<dbReference type="Pfam" id="PF00561">
    <property type="entry name" value="Abhydrolase_1"/>
    <property type="match status" value="1"/>
</dbReference>
<keyword evidence="2" id="KW-0378">Hydrolase</keyword>
<comment type="caution">
    <text evidence="2">The sequence shown here is derived from an EMBL/GenBank/DDBJ whole genome shotgun (WGS) entry which is preliminary data.</text>
</comment>
<keyword evidence="3" id="KW-1185">Reference proteome</keyword>
<dbReference type="InterPro" id="IPR000073">
    <property type="entry name" value="AB_hydrolase_1"/>
</dbReference>
<dbReference type="AlphaFoldDB" id="A0A2N8KYP2"/>
<dbReference type="GO" id="GO:0016787">
    <property type="term" value="F:hydrolase activity"/>
    <property type="evidence" value="ECO:0007669"/>
    <property type="project" value="UniProtKB-KW"/>
</dbReference>
<proteinExistence type="predicted"/>
<dbReference type="PANTHER" id="PTHR43433:SF5">
    <property type="entry name" value="AB HYDROLASE-1 DOMAIN-CONTAINING PROTEIN"/>
    <property type="match status" value="1"/>
</dbReference>
<protein>
    <submittedName>
        <fullName evidence="2">Alpha/beta hydrolase</fullName>
    </submittedName>
</protein>
<name>A0A2N8KYP2_9BURK</name>
<dbReference type="PRINTS" id="PR00111">
    <property type="entry name" value="ABHYDROLASE"/>
</dbReference>
<dbReference type="EMBL" id="POSP01000003">
    <property type="protein sequence ID" value="PND38577.1"/>
    <property type="molecule type" value="Genomic_DNA"/>
</dbReference>
<dbReference type="OrthoDB" id="7185741at2"/>
<dbReference type="Proteomes" id="UP000235916">
    <property type="component" value="Unassembled WGS sequence"/>
</dbReference>
<feature type="domain" description="AB hydrolase-1" evidence="1">
    <location>
        <begin position="115"/>
        <end position="197"/>
    </location>
</feature>
<evidence type="ECO:0000313" key="2">
    <source>
        <dbReference type="EMBL" id="PND38577.1"/>
    </source>
</evidence>
<sequence length="325" mass="35846">MAFGPVATAGHDGALLARLAFGAHSMLVRPALKPVNLLKRLSWTLGLATGLCLMTSPSVQAADAGPMRQRVGAHELSWECRGEGPRTVVLVAVMGLDVRATFKNTYRLFPTELGRICLYDRAGVGQSSPLSRARPLQALSDELAALAELRQWGELVLVAHSFGGLIVRSFAMDHPQRVRGLVLVDAVHESWLAQLPQVLSPNGWSTMERIIRWEKEQHSHEDFVEAVQSLQARGAPSAALRALPVTVLSRGLPHTQIRQTRMSYADVDAYNASWDLAQARLALDHVAPRRVRMTHASHFFDEQDPWLVVEEIEGLLKRLPPPAPR</sequence>
<dbReference type="InterPro" id="IPR029058">
    <property type="entry name" value="AB_hydrolase_fold"/>
</dbReference>